<proteinExistence type="predicted"/>
<organism evidence="1 2">
    <name type="scientific">Kitasatospora misakiensis</name>
    <dbReference type="NCBI Taxonomy" id="67330"/>
    <lineage>
        <taxon>Bacteria</taxon>
        <taxon>Bacillati</taxon>
        <taxon>Actinomycetota</taxon>
        <taxon>Actinomycetes</taxon>
        <taxon>Kitasatosporales</taxon>
        <taxon>Streptomycetaceae</taxon>
        <taxon>Kitasatospora</taxon>
    </lineage>
</organism>
<accession>A0ABW0WT31</accession>
<dbReference type="InterPro" id="IPR036390">
    <property type="entry name" value="WH_DNA-bd_sf"/>
</dbReference>
<evidence type="ECO:0000313" key="2">
    <source>
        <dbReference type="Proteomes" id="UP001595975"/>
    </source>
</evidence>
<comment type="caution">
    <text evidence="1">The sequence shown here is derived from an EMBL/GenBank/DDBJ whole genome shotgun (WGS) entry which is preliminary data.</text>
</comment>
<dbReference type="CDD" id="cd00090">
    <property type="entry name" value="HTH_ARSR"/>
    <property type="match status" value="1"/>
</dbReference>
<name>A0ABW0WT31_9ACTN</name>
<evidence type="ECO:0000313" key="1">
    <source>
        <dbReference type="EMBL" id="MFC5661432.1"/>
    </source>
</evidence>
<dbReference type="SUPFAM" id="SSF46785">
    <property type="entry name" value="Winged helix' DNA-binding domain"/>
    <property type="match status" value="1"/>
</dbReference>
<gene>
    <name evidence="1" type="ORF">ACFP3U_00390</name>
</gene>
<dbReference type="EMBL" id="JBHSOF010000001">
    <property type="protein sequence ID" value="MFC5661432.1"/>
    <property type="molecule type" value="Genomic_DNA"/>
</dbReference>
<reference evidence="2" key="1">
    <citation type="journal article" date="2019" name="Int. J. Syst. Evol. Microbiol.">
        <title>The Global Catalogue of Microorganisms (GCM) 10K type strain sequencing project: providing services to taxonomists for standard genome sequencing and annotation.</title>
        <authorList>
            <consortium name="The Broad Institute Genomics Platform"/>
            <consortium name="The Broad Institute Genome Sequencing Center for Infectious Disease"/>
            <person name="Wu L."/>
            <person name="Ma J."/>
        </authorList>
    </citation>
    <scope>NUCLEOTIDE SEQUENCE [LARGE SCALE GENOMIC DNA]</scope>
    <source>
        <strain evidence="2">CGMCC 4.1437</strain>
    </source>
</reference>
<dbReference type="Pfam" id="PF12840">
    <property type="entry name" value="HTH_20"/>
    <property type="match status" value="1"/>
</dbReference>
<dbReference type="InterPro" id="IPR036388">
    <property type="entry name" value="WH-like_DNA-bd_sf"/>
</dbReference>
<sequence>MEDIDAIAVLQDPLRRRLYEYVAAQGREVGRNEAAEAAGVARTLAAHHLDKLAEAGLLESGSRRLTGRSGPGAGRPAKVYTRARVERSVSLPARDYRTAAELLAEAAEAAGLDAGLCAAARRRGEALRGSGAPCGDLAEAMEVLAARGYEPHLEEDEGAEGAGTPSVVRMRNCPFHAVAEQFPPLVCGMNLALLEGLLGADGPVRARMDARPGECCVVVETSDSF</sequence>
<dbReference type="RefSeq" id="WP_380222987.1">
    <property type="nucleotide sequence ID" value="NZ_JBHSOF010000001.1"/>
</dbReference>
<dbReference type="InterPro" id="IPR011991">
    <property type="entry name" value="ArsR-like_HTH"/>
</dbReference>
<keyword evidence="2" id="KW-1185">Reference proteome</keyword>
<protein>
    <submittedName>
        <fullName evidence="1">Helix-turn-helix transcriptional regulator</fullName>
    </submittedName>
</protein>
<dbReference type="Gene3D" id="1.10.10.10">
    <property type="entry name" value="Winged helix-like DNA-binding domain superfamily/Winged helix DNA-binding domain"/>
    <property type="match status" value="1"/>
</dbReference>
<dbReference type="Proteomes" id="UP001595975">
    <property type="component" value="Unassembled WGS sequence"/>
</dbReference>